<evidence type="ECO:0000313" key="6">
    <source>
        <dbReference type="EMBL" id="WZL77004.1"/>
    </source>
</evidence>
<evidence type="ECO:0000256" key="1">
    <source>
        <dbReference type="ARBA" id="ARBA00023235"/>
    </source>
</evidence>
<protein>
    <recommendedName>
        <fullName evidence="3">UDP-N-acetylglucosamine 2-epimerase (non-hydrolyzing)</fullName>
        <ecNumber evidence="3">5.1.3.14</ecNumber>
    </recommendedName>
</protein>
<keyword evidence="1 4" id="KW-0413">Isomerase</keyword>
<dbReference type="InterPro" id="IPR003331">
    <property type="entry name" value="UDP_GlcNAc_Epimerase_2_dom"/>
</dbReference>
<dbReference type="EC" id="5.1.3.14" evidence="3"/>
<dbReference type="Proteomes" id="UP001461341">
    <property type="component" value="Chromosome"/>
</dbReference>
<evidence type="ECO:0000256" key="2">
    <source>
        <dbReference type="ARBA" id="ARBA00038209"/>
    </source>
</evidence>
<reference evidence="6 7" key="1">
    <citation type="submission" date="2023-03" db="EMBL/GenBank/DDBJ databases">
        <title>Novel Species.</title>
        <authorList>
            <person name="Ma S."/>
        </authorList>
    </citation>
    <scope>NUCLEOTIDE SEQUENCE [LARGE SCALE GENOMIC DNA]</scope>
    <source>
        <strain evidence="6 7">B11</strain>
    </source>
</reference>
<gene>
    <name evidence="6" type="primary">wecB</name>
    <name evidence="6" type="ORF">QBE54_04570</name>
</gene>
<dbReference type="RefSeq" id="WP_369019170.1">
    <property type="nucleotide sequence ID" value="NZ_CP121689.1"/>
</dbReference>
<dbReference type="InterPro" id="IPR029767">
    <property type="entry name" value="WecB-like"/>
</dbReference>
<comment type="similarity">
    <text evidence="2 4">Belongs to the UDP-N-acetylglucosamine 2-epimerase family.</text>
</comment>
<dbReference type="GO" id="GO:0008761">
    <property type="term" value="F:UDP-N-acetylglucosamine 2-epimerase activity"/>
    <property type="evidence" value="ECO:0007669"/>
    <property type="project" value="UniProtKB-EC"/>
</dbReference>
<keyword evidence="7" id="KW-1185">Reference proteome</keyword>
<accession>A0ABZ2YDE1</accession>
<dbReference type="NCBIfam" id="TIGR00236">
    <property type="entry name" value="wecB"/>
    <property type="match status" value="1"/>
</dbReference>
<dbReference type="EMBL" id="CP121689">
    <property type="protein sequence ID" value="WZL77004.1"/>
    <property type="molecule type" value="Genomic_DNA"/>
</dbReference>
<dbReference type="SUPFAM" id="SSF53756">
    <property type="entry name" value="UDP-Glycosyltransferase/glycogen phosphorylase"/>
    <property type="match status" value="1"/>
</dbReference>
<evidence type="ECO:0000256" key="4">
    <source>
        <dbReference type="RuleBase" id="RU003513"/>
    </source>
</evidence>
<evidence type="ECO:0000313" key="7">
    <source>
        <dbReference type="Proteomes" id="UP001461341"/>
    </source>
</evidence>
<evidence type="ECO:0000259" key="5">
    <source>
        <dbReference type="Pfam" id="PF02350"/>
    </source>
</evidence>
<dbReference type="PANTHER" id="PTHR43174">
    <property type="entry name" value="UDP-N-ACETYLGLUCOSAMINE 2-EPIMERASE"/>
    <property type="match status" value="1"/>
</dbReference>
<proteinExistence type="inferred from homology"/>
<dbReference type="Gene3D" id="3.40.50.2000">
    <property type="entry name" value="Glycogen Phosphorylase B"/>
    <property type="match status" value="2"/>
</dbReference>
<organism evidence="6 7">
    <name type="scientific">Thermatribacter velox</name>
    <dbReference type="NCBI Taxonomy" id="3039681"/>
    <lineage>
        <taxon>Bacteria</taxon>
        <taxon>Pseudomonadati</taxon>
        <taxon>Atribacterota</taxon>
        <taxon>Atribacteria</taxon>
        <taxon>Atribacterales</taxon>
        <taxon>Thermatribacteraceae</taxon>
        <taxon>Thermatribacter</taxon>
    </lineage>
</organism>
<dbReference type="PANTHER" id="PTHR43174:SF2">
    <property type="entry name" value="UDP-N-ACETYLGLUCOSAMINE 2-EPIMERASE"/>
    <property type="match status" value="1"/>
</dbReference>
<feature type="domain" description="UDP-N-acetylglucosamine 2-epimerase" evidence="5">
    <location>
        <begin position="26"/>
        <end position="363"/>
    </location>
</feature>
<name>A0ABZ2YDE1_9BACT</name>
<dbReference type="Pfam" id="PF02350">
    <property type="entry name" value="Epimerase_2"/>
    <property type="match status" value="1"/>
</dbReference>
<evidence type="ECO:0000256" key="3">
    <source>
        <dbReference type="ARBA" id="ARBA00038858"/>
    </source>
</evidence>
<sequence>MGRAKALFVLGTRPEVIKLAPLILRFQRHKHFSCVVVNTGQHREMSREFLDLFEIVPGYDLRVMSERQSLGRLTGKLCLRLEEIVTLEKPDLLIVQGDTTTAFCGALSAFYCQVPCVHVEAGLRTGNKFQPFPEEINRALVARLADLHCAPTQGAKVNLLREGIDEGKIVVTGNTIVDALQLILTQKKDFVNKTLEEALKISRKVITVTAHRRENWGKGIEEIAFAIRELSERFEDANFFFSVHPNPVVKDTVYSLLRGIPNVFLFSTLAYSDFIKLLARSNLVISDSGGIQEEAPALGVPVLVTREVTERPELLEAGLGTLVGCSKEKIVEEATRRLLAGGERIPRSVFGDGKAAERIERAIENFLGFCTQGVEEFKG</sequence>
<dbReference type="CDD" id="cd03786">
    <property type="entry name" value="GTB_UDP-GlcNAc_2-Epimerase"/>
    <property type="match status" value="1"/>
</dbReference>